<dbReference type="Pfam" id="PF13780">
    <property type="entry name" value="DUF4176"/>
    <property type="match status" value="1"/>
</dbReference>
<gene>
    <name evidence="1" type="ORF">D8M06_18000</name>
</gene>
<dbReference type="Proteomes" id="UP000269301">
    <property type="component" value="Unassembled WGS sequence"/>
</dbReference>
<protein>
    <submittedName>
        <fullName evidence="1">DUF4176 domain-containing protein</fullName>
    </submittedName>
</protein>
<organism evidence="1 2">
    <name type="scientific">Oceanobacillus halophilus</name>
    <dbReference type="NCBI Taxonomy" id="930130"/>
    <lineage>
        <taxon>Bacteria</taxon>
        <taxon>Bacillati</taxon>
        <taxon>Bacillota</taxon>
        <taxon>Bacilli</taxon>
        <taxon>Bacillales</taxon>
        <taxon>Bacillaceae</taxon>
        <taxon>Oceanobacillus</taxon>
    </lineage>
</organism>
<name>A0A494ZTT6_9BACI</name>
<evidence type="ECO:0000313" key="1">
    <source>
        <dbReference type="EMBL" id="RKQ29272.1"/>
    </source>
</evidence>
<dbReference type="OrthoDB" id="5124454at2"/>
<sequence>MLPIGSIVYLKEGTSKLMILNRGPILEADGEKKMFDYSGCFYPQGLVPDNVFYFNHENIDEVVFEGFKDSEEARFQKLFQDWKEENKETFTKGIVKGTEGQVPRPN</sequence>
<keyword evidence="2" id="KW-1185">Reference proteome</keyword>
<reference evidence="1 2" key="1">
    <citation type="journal article" date="2016" name="Int. J. Syst. Evol. Microbiol.">
        <title>Oceanobacillus halophilus sp. nov., a novel moderately halophilic bacterium from a hypersaline lake.</title>
        <authorList>
            <person name="Amoozegar M.A."/>
            <person name="Bagheri M."/>
            <person name="Makhdoumi A."/>
            <person name="Nikou M.M."/>
            <person name="Fazeli S.A.S."/>
            <person name="Schumann P."/>
            <person name="Sproer C."/>
            <person name="Sanchez-Porro C."/>
            <person name="Ventosa A."/>
        </authorList>
    </citation>
    <scope>NUCLEOTIDE SEQUENCE [LARGE SCALE GENOMIC DNA]</scope>
    <source>
        <strain evidence="1 2">DSM 23996</strain>
    </source>
</reference>
<proteinExistence type="predicted"/>
<dbReference type="InterPro" id="IPR025233">
    <property type="entry name" value="DUF4176"/>
</dbReference>
<accession>A0A494ZTT6</accession>
<comment type="caution">
    <text evidence="1">The sequence shown here is derived from an EMBL/GenBank/DDBJ whole genome shotgun (WGS) entry which is preliminary data.</text>
</comment>
<evidence type="ECO:0000313" key="2">
    <source>
        <dbReference type="Proteomes" id="UP000269301"/>
    </source>
</evidence>
<dbReference type="AlphaFoldDB" id="A0A494ZTT6"/>
<dbReference type="EMBL" id="RBZP01000025">
    <property type="protein sequence ID" value="RKQ29272.1"/>
    <property type="molecule type" value="Genomic_DNA"/>
</dbReference>
<dbReference type="RefSeq" id="WP_121205974.1">
    <property type="nucleotide sequence ID" value="NZ_RBZP01000025.1"/>
</dbReference>